<reference evidence="6 7" key="2">
    <citation type="submission" date="2019-11" db="EMBL/GenBank/DDBJ databases">
        <authorList>
            <person name="Lu H."/>
        </authorList>
    </citation>
    <scope>NUCLEOTIDE SEQUENCE [LARGE SCALE GENOMIC DNA]</scope>
    <source>
        <strain evidence="6 7">FIM1</strain>
    </source>
</reference>
<dbReference type="EMBL" id="CP015056">
    <property type="protein sequence ID" value="QGN15288.1"/>
    <property type="molecule type" value="Genomic_DNA"/>
</dbReference>
<comment type="subcellular location">
    <subcellularLocation>
        <location evidence="1">Nucleus</location>
    </subcellularLocation>
</comment>
<dbReference type="InterPro" id="IPR037200">
    <property type="entry name" value="Isy1_sf"/>
</dbReference>
<name>A0ABX6ESH6_KLUMA</name>
<proteinExistence type="inferred from homology"/>
<keyword evidence="5" id="KW-0539">Nucleus</keyword>
<organism evidence="6 7">
    <name type="scientific">Kluyveromyces marxianus</name>
    <name type="common">Yeast</name>
    <name type="synonym">Candida kefyr</name>
    <dbReference type="NCBI Taxonomy" id="4911"/>
    <lineage>
        <taxon>Eukaryota</taxon>
        <taxon>Fungi</taxon>
        <taxon>Dikarya</taxon>
        <taxon>Ascomycota</taxon>
        <taxon>Saccharomycotina</taxon>
        <taxon>Saccharomycetes</taxon>
        <taxon>Saccharomycetales</taxon>
        <taxon>Saccharomycetaceae</taxon>
        <taxon>Kluyveromyces</taxon>
    </lineage>
</organism>
<comment type="similarity">
    <text evidence="2">Belongs to the ISY1 family.</text>
</comment>
<evidence type="ECO:0000256" key="2">
    <source>
        <dbReference type="ARBA" id="ARBA00007002"/>
    </source>
</evidence>
<evidence type="ECO:0000256" key="4">
    <source>
        <dbReference type="ARBA" id="ARBA00023187"/>
    </source>
</evidence>
<evidence type="ECO:0000256" key="1">
    <source>
        <dbReference type="ARBA" id="ARBA00004123"/>
    </source>
</evidence>
<reference evidence="6 7" key="1">
    <citation type="submission" date="2016-03" db="EMBL/GenBank/DDBJ databases">
        <title>How can Kluyveromyces marxianus grow so fast - potential evolutionary course in Saccharomyces Complex revealed by comparative genomics.</title>
        <authorList>
            <person name="Mo W."/>
            <person name="Lu W."/>
            <person name="Yang X."/>
            <person name="Qi J."/>
            <person name="Lv H."/>
        </authorList>
    </citation>
    <scope>NUCLEOTIDE SEQUENCE [LARGE SCALE GENOMIC DNA]</scope>
    <source>
        <strain evidence="6 7">FIM1</strain>
    </source>
</reference>
<dbReference type="SUPFAM" id="SSF140102">
    <property type="entry name" value="ISY1 domain-like"/>
    <property type="match status" value="1"/>
</dbReference>
<protein>
    <recommendedName>
        <fullName evidence="3">Pre-mRNA-splicing factor ISY1</fullName>
    </recommendedName>
</protein>
<keyword evidence="7" id="KW-1185">Reference proteome</keyword>
<evidence type="ECO:0000256" key="3">
    <source>
        <dbReference type="ARBA" id="ARBA00019194"/>
    </source>
</evidence>
<sequence>MSRNVNKANSVLVRYQEAEAAASGGYQDFSRLKRPTRINKVDKLDEAIRWRSELVKEIGQRITQIHDPSLNEQQIRELNEELNKLFEEKGRWDFHIKNRLKGPDLKKRKQLNTTGGTLLKGTRYFGRALELPEVRELLKEEKERREKHKSAKEKDLELQKKIQRWKNTLRDDNYYMSYGAEVRVYDEERQIEMLRSKLPNNDNKPLVEIPTLPVPSLKDIEKWLVQRRRKELQKQLDL</sequence>
<gene>
    <name evidence="6" type="primary">ISY1</name>
    <name evidence="6" type="ORF">FIM1_1977</name>
</gene>
<dbReference type="Pfam" id="PF06246">
    <property type="entry name" value="Isy1"/>
    <property type="match status" value="1"/>
</dbReference>
<accession>A0ABX6ESH6</accession>
<dbReference type="InterPro" id="IPR029012">
    <property type="entry name" value="Helix_hairpin_bin_sf"/>
</dbReference>
<dbReference type="Gene3D" id="1.10.287.660">
    <property type="entry name" value="Helix hairpin bin"/>
    <property type="match status" value="1"/>
</dbReference>
<evidence type="ECO:0000256" key="5">
    <source>
        <dbReference type="ARBA" id="ARBA00023242"/>
    </source>
</evidence>
<keyword evidence="4" id="KW-0508">mRNA splicing</keyword>
<dbReference type="PANTHER" id="PTHR13021">
    <property type="entry name" value="PRE-MRNA-SPLICING FACTOR ISY1"/>
    <property type="match status" value="1"/>
</dbReference>
<dbReference type="Proteomes" id="UP000422736">
    <property type="component" value="Chromosome 3"/>
</dbReference>
<keyword evidence="4" id="KW-0507">mRNA processing</keyword>
<dbReference type="InterPro" id="IPR009360">
    <property type="entry name" value="Isy1"/>
</dbReference>
<evidence type="ECO:0000313" key="6">
    <source>
        <dbReference type="EMBL" id="QGN15288.1"/>
    </source>
</evidence>
<evidence type="ECO:0000313" key="7">
    <source>
        <dbReference type="Proteomes" id="UP000422736"/>
    </source>
</evidence>